<evidence type="ECO:0000313" key="2">
    <source>
        <dbReference type="EMBL" id="SPO04005.1"/>
    </source>
</evidence>
<feature type="compositionally biased region" description="Polar residues" evidence="1">
    <location>
        <begin position="1"/>
        <end position="20"/>
    </location>
</feature>
<name>A0AAE8SWN8_9PEZI</name>
<proteinExistence type="predicted"/>
<dbReference type="EMBL" id="ONZQ02000009">
    <property type="protein sequence ID" value="SPO04005.1"/>
    <property type="molecule type" value="Genomic_DNA"/>
</dbReference>
<reference evidence="2" key="1">
    <citation type="submission" date="2018-03" db="EMBL/GenBank/DDBJ databases">
        <authorList>
            <person name="Guldener U."/>
        </authorList>
    </citation>
    <scope>NUCLEOTIDE SEQUENCE</scope>
</reference>
<keyword evidence="3" id="KW-1185">Reference proteome</keyword>
<gene>
    <name evidence="2" type="ORF">DNG_06688</name>
</gene>
<comment type="caution">
    <text evidence="2">The sequence shown here is derived from an EMBL/GenBank/DDBJ whole genome shotgun (WGS) entry which is preliminary data.</text>
</comment>
<sequence length="285" mass="31009">MDPFSDQNAVISPVSPQSSEVDPFSDRNAVVNPVPPQGSEMNPFSDQNATNGPVSPHDPAMDLFSDHNAASNPDSPQEADIAHLHSHDKTIHPASNTDTLAHAPQSLLTISWFHHIPDPHLLSHLFHDAKVRSSLSKLADAAITATDDLSSPAIWRLARDNFVATADGDPAEREPSTHLRRLATYLANLVNSQDNASRAPHESQSGREAHVAATIAARLREVEDRRAELVIPPWGDKAKTWAVCCGLFAAFVYEVEDALDEEVGRAVWRARGVAETFAFTTKGDE</sequence>
<accession>A0AAE8SWN8</accession>
<protein>
    <submittedName>
        <fullName evidence="2">Uncharacterized protein</fullName>
    </submittedName>
</protein>
<feature type="region of interest" description="Disordered" evidence="1">
    <location>
        <begin position="1"/>
        <end position="79"/>
    </location>
</feature>
<organism evidence="2 3">
    <name type="scientific">Cephalotrichum gorgonifer</name>
    <dbReference type="NCBI Taxonomy" id="2041049"/>
    <lineage>
        <taxon>Eukaryota</taxon>
        <taxon>Fungi</taxon>
        <taxon>Dikarya</taxon>
        <taxon>Ascomycota</taxon>
        <taxon>Pezizomycotina</taxon>
        <taxon>Sordariomycetes</taxon>
        <taxon>Hypocreomycetidae</taxon>
        <taxon>Microascales</taxon>
        <taxon>Microascaceae</taxon>
        <taxon>Cephalotrichum</taxon>
    </lineage>
</organism>
<evidence type="ECO:0000256" key="1">
    <source>
        <dbReference type="SAM" id="MobiDB-lite"/>
    </source>
</evidence>
<dbReference type="AlphaFoldDB" id="A0AAE8SWN8"/>
<evidence type="ECO:0000313" key="3">
    <source>
        <dbReference type="Proteomes" id="UP001187682"/>
    </source>
</evidence>
<dbReference type="Proteomes" id="UP001187682">
    <property type="component" value="Unassembled WGS sequence"/>
</dbReference>
<feature type="compositionally biased region" description="Polar residues" evidence="1">
    <location>
        <begin position="39"/>
        <end position="53"/>
    </location>
</feature>